<protein>
    <submittedName>
        <fullName evidence="1 3">Uncharacterized protein</fullName>
    </submittedName>
</protein>
<dbReference type="EMBL" id="UYSU01033970">
    <property type="protein sequence ID" value="VDL93449.1"/>
    <property type="molecule type" value="Genomic_DNA"/>
</dbReference>
<dbReference type="PANTHER" id="PTHR37984:SF5">
    <property type="entry name" value="PROTEIN NYNRIN-LIKE"/>
    <property type="match status" value="1"/>
</dbReference>
<evidence type="ECO:0000313" key="3">
    <source>
        <dbReference type="WBParaSite" id="SSLN_0000729601-mRNA-1"/>
    </source>
</evidence>
<proteinExistence type="predicted"/>
<dbReference type="Proteomes" id="UP000275846">
    <property type="component" value="Unassembled WGS sequence"/>
</dbReference>
<gene>
    <name evidence="1" type="ORF">SSLN_LOCUS7064</name>
</gene>
<dbReference type="InterPro" id="IPR050951">
    <property type="entry name" value="Retrovirus_Pol_polyprotein"/>
</dbReference>
<keyword evidence="2" id="KW-1185">Reference proteome</keyword>
<reference evidence="1 2" key="2">
    <citation type="submission" date="2018-11" db="EMBL/GenBank/DDBJ databases">
        <authorList>
            <consortium name="Pathogen Informatics"/>
        </authorList>
    </citation>
    <scope>NUCLEOTIDE SEQUENCE [LARGE SCALE GENOMIC DNA]</scope>
    <source>
        <strain evidence="1 2">NST_G2</strain>
    </source>
</reference>
<reference evidence="3" key="1">
    <citation type="submission" date="2016-06" db="UniProtKB">
        <authorList>
            <consortium name="WormBaseParasite"/>
        </authorList>
    </citation>
    <scope>IDENTIFICATION</scope>
</reference>
<evidence type="ECO:0000313" key="1">
    <source>
        <dbReference type="EMBL" id="VDL93449.1"/>
    </source>
</evidence>
<organism evidence="3">
    <name type="scientific">Schistocephalus solidus</name>
    <name type="common">Tapeworm</name>
    <dbReference type="NCBI Taxonomy" id="70667"/>
    <lineage>
        <taxon>Eukaryota</taxon>
        <taxon>Metazoa</taxon>
        <taxon>Spiralia</taxon>
        <taxon>Lophotrochozoa</taxon>
        <taxon>Platyhelminthes</taxon>
        <taxon>Cestoda</taxon>
        <taxon>Eucestoda</taxon>
        <taxon>Diphyllobothriidea</taxon>
        <taxon>Diphyllobothriidae</taxon>
        <taxon>Schistocephalus</taxon>
    </lineage>
</organism>
<evidence type="ECO:0000313" key="2">
    <source>
        <dbReference type="Proteomes" id="UP000275846"/>
    </source>
</evidence>
<sequence length="321" mass="36923">MRLLLRKLGTKEHKLYTDIPLPKNPRDLTFDETVKQLSGIFGEKSSLFNIRYQCLKLVKTDTDDFLTLASIFNRECENVKLRTMVEDQFKYLNFGCTLLSPRNAEIRTHLLSKIEQDPDTTLQTLTAECQRLKNLQHDSAIVEQPSSSLAATSGHAITHTKSMSLHKSQDSTPRKPSTACWHFVRFCPFKKHVPQKAHKRGNKRLVTMLLGYDFDIRHHSNTNMGQVDALSRLINSRTKEPEEIIIVSVAVESMVHSLFMDSMHGLPVTFEDVRNATRQDQLLRQVTKYHRTQWPAKLSQATVNDYILFYECVVVPQTLQP</sequence>
<accession>A0A183SS66</accession>
<name>A0A183SS66_SCHSO</name>
<dbReference type="AlphaFoldDB" id="A0A183SS66"/>
<dbReference type="WBParaSite" id="SSLN_0000729601-mRNA-1">
    <property type="protein sequence ID" value="SSLN_0000729601-mRNA-1"/>
    <property type="gene ID" value="SSLN_0000729601"/>
</dbReference>
<dbReference type="PANTHER" id="PTHR37984">
    <property type="entry name" value="PROTEIN CBG26694"/>
    <property type="match status" value="1"/>
</dbReference>
<dbReference type="OrthoDB" id="427924at2759"/>